<evidence type="ECO:0000313" key="1">
    <source>
        <dbReference type="EMBL" id="GGY48910.1"/>
    </source>
</evidence>
<evidence type="ECO:0008006" key="3">
    <source>
        <dbReference type="Google" id="ProtNLM"/>
    </source>
</evidence>
<accession>A0ABQ3AE23</accession>
<proteinExistence type="predicted"/>
<organism evidence="1 2">
    <name type="scientific">Streptomyces xanthochromogenes</name>
    <dbReference type="NCBI Taxonomy" id="67384"/>
    <lineage>
        <taxon>Bacteria</taxon>
        <taxon>Bacillati</taxon>
        <taxon>Actinomycetota</taxon>
        <taxon>Actinomycetes</taxon>
        <taxon>Kitasatosporales</taxon>
        <taxon>Streptomycetaceae</taxon>
        <taxon>Streptomyces</taxon>
    </lineage>
</organism>
<name>A0ABQ3AE23_9ACTN</name>
<dbReference type="SUPFAM" id="SSF102405">
    <property type="entry name" value="MCP/YpsA-like"/>
    <property type="match status" value="1"/>
</dbReference>
<gene>
    <name evidence="1" type="ORF">GCM10010326_49120</name>
</gene>
<sequence>MKRIGVTGHRDIPPAAFEEVRDRLRALLCGHDGSLEVLSSLATGADQLFAAIALDCGAALTAVIPSGDYETGFADAAELARYRGLKRRATQEVDLGYPHATDEAYYAAGAYIADNCDRLVAVWDGLPARGLGGTGDIVQYARSLGRPVTVIWRDGVRRARGL</sequence>
<dbReference type="EMBL" id="BMUU01000008">
    <property type="protein sequence ID" value="GGY48910.1"/>
    <property type="molecule type" value="Genomic_DNA"/>
</dbReference>
<reference evidence="2" key="1">
    <citation type="journal article" date="2019" name="Int. J. Syst. Evol. Microbiol.">
        <title>The Global Catalogue of Microorganisms (GCM) 10K type strain sequencing project: providing services to taxonomists for standard genome sequencing and annotation.</title>
        <authorList>
            <consortium name="The Broad Institute Genomics Platform"/>
            <consortium name="The Broad Institute Genome Sequencing Center for Infectious Disease"/>
            <person name="Wu L."/>
            <person name="Ma J."/>
        </authorList>
    </citation>
    <scope>NUCLEOTIDE SEQUENCE [LARGE SCALE GENOMIC DNA]</scope>
    <source>
        <strain evidence="2">JCM 4594</strain>
    </source>
</reference>
<evidence type="ECO:0000313" key="2">
    <source>
        <dbReference type="Proteomes" id="UP000600946"/>
    </source>
</evidence>
<dbReference type="Proteomes" id="UP000600946">
    <property type="component" value="Unassembled WGS sequence"/>
</dbReference>
<comment type="caution">
    <text evidence="1">The sequence shown here is derived from an EMBL/GenBank/DDBJ whole genome shotgun (WGS) entry which is preliminary data.</text>
</comment>
<dbReference type="RefSeq" id="WP_161254321.1">
    <property type="nucleotide sequence ID" value="NZ_BMUU01000008.1"/>
</dbReference>
<protein>
    <recommendedName>
        <fullName evidence="3">DprA-like DNA processing chain A</fullName>
    </recommendedName>
</protein>
<keyword evidence="2" id="KW-1185">Reference proteome</keyword>
<dbReference type="Gene3D" id="3.40.50.450">
    <property type="match status" value="1"/>
</dbReference>
<dbReference type="GeneID" id="96292826"/>